<protein>
    <recommendedName>
        <fullName evidence="4">DUF222 domain-containing protein</fullName>
    </recommendedName>
</protein>
<evidence type="ECO:0000313" key="3">
    <source>
        <dbReference type="Proteomes" id="UP001501116"/>
    </source>
</evidence>
<comment type="caution">
    <text evidence="2">The sequence shown here is derived from an EMBL/GenBank/DDBJ whole genome shotgun (WGS) entry which is preliminary data.</text>
</comment>
<evidence type="ECO:0008006" key="4">
    <source>
        <dbReference type="Google" id="ProtNLM"/>
    </source>
</evidence>
<evidence type="ECO:0000313" key="2">
    <source>
        <dbReference type="EMBL" id="GAA1987363.1"/>
    </source>
</evidence>
<evidence type="ECO:0000256" key="1">
    <source>
        <dbReference type="SAM" id="MobiDB-lite"/>
    </source>
</evidence>
<dbReference type="EMBL" id="BAAANN010000046">
    <property type="protein sequence ID" value="GAA1987363.1"/>
    <property type="molecule type" value="Genomic_DNA"/>
</dbReference>
<accession>A0ABP5DZB1</accession>
<feature type="compositionally biased region" description="Basic residues" evidence="1">
    <location>
        <begin position="103"/>
        <end position="112"/>
    </location>
</feature>
<reference evidence="3" key="1">
    <citation type="journal article" date="2019" name="Int. J. Syst. Evol. Microbiol.">
        <title>The Global Catalogue of Microorganisms (GCM) 10K type strain sequencing project: providing services to taxonomists for standard genome sequencing and annotation.</title>
        <authorList>
            <consortium name="The Broad Institute Genomics Platform"/>
            <consortium name="The Broad Institute Genome Sequencing Center for Infectious Disease"/>
            <person name="Wu L."/>
            <person name="Ma J."/>
        </authorList>
    </citation>
    <scope>NUCLEOTIDE SEQUENCE [LARGE SCALE GENOMIC DNA]</scope>
    <source>
        <strain evidence="3">JCM 14545</strain>
    </source>
</reference>
<proteinExistence type="predicted"/>
<gene>
    <name evidence="2" type="ORF">GCM10009754_76780</name>
</gene>
<feature type="region of interest" description="Disordered" evidence="1">
    <location>
        <begin position="103"/>
        <end position="135"/>
    </location>
</feature>
<sequence>MSENSSLEAQRELWQRGARDNAALLREEMMVLWQQEARVCRVIAHLDNDGSRELGYPSTTALVAEVARTTSGAVRKLVARALAINPSQSVGARAQWWPRRLHRHHPARHPPKWTRSGVSGSGHGYHGQRSQDHGV</sequence>
<organism evidence="2 3">
    <name type="scientific">Amycolatopsis minnesotensis</name>
    <dbReference type="NCBI Taxonomy" id="337894"/>
    <lineage>
        <taxon>Bacteria</taxon>
        <taxon>Bacillati</taxon>
        <taxon>Actinomycetota</taxon>
        <taxon>Actinomycetes</taxon>
        <taxon>Pseudonocardiales</taxon>
        <taxon>Pseudonocardiaceae</taxon>
        <taxon>Amycolatopsis</taxon>
    </lineage>
</organism>
<keyword evidence="3" id="KW-1185">Reference proteome</keyword>
<dbReference type="RefSeq" id="WP_344430216.1">
    <property type="nucleotide sequence ID" value="NZ_BAAANN010000046.1"/>
</dbReference>
<dbReference type="Proteomes" id="UP001501116">
    <property type="component" value="Unassembled WGS sequence"/>
</dbReference>
<name>A0ABP5DZB1_9PSEU</name>